<reference evidence="7 8" key="1">
    <citation type="submission" date="2024-06" db="EMBL/GenBank/DDBJ databases">
        <title>Sorghum-associated microbial communities from plants grown in Nebraska, USA.</title>
        <authorList>
            <person name="Schachtman D."/>
        </authorList>
    </citation>
    <scope>NUCLEOTIDE SEQUENCE [LARGE SCALE GENOMIC DNA]</scope>
    <source>
        <strain evidence="7 8">736</strain>
    </source>
</reference>
<evidence type="ECO:0000313" key="8">
    <source>
        <dbReference type="Proteomes" id="UP001549363"/>
    </source>
</evidence>
<dbReference type="Proteomes" id="UP001549363">
    <property type="component" value="Unassembled WGS sequence"/>
</dbReference>
<dbReference type="InterPro" id="IPR047817">
    <property type="entry name" value="ABC2_TM_bact-type"/>
</dbReference>
<evidence type="ECO:0000259" key="6">
    <source>
        <dbReference type="PROSITE" id="PS51012"/>
    </source>
</evidence>
<proteinExistence type="inferred from homology"/>
<keyword evidence="8" id="KW-1185">Reference proteome</keyword>
<comment type="subcellular location">
    <subcellularLocation>
        <location evidence="5">Cell membrane</location>
        <topology evidence="5">Multi-pass membrane protein</topology>
    </subcellularLocation>
    <subcellularLocation>
        <location evidence="1">Membrane</location>
        <topology evidence="1">Multi-pass membrane protein</topology>
    </subcellularLocation>
</comment>
<evidence type="ECO:0000256" key="3">
    <source>
        <dbReference type="ARBA" id="ARBA00022989"/>
    </source>
</evidence>
<keyword evidence="5" id="KW-1003">Cell membrane</keyword>
<comment type="caution">
    <text evidence="7">The sequence shown here is derived from an EMBL/GenBank/DDBJ whole genome shotgun (WGS) entry which is preliminary data.</text>
</comment>
<evidence type="ECO:0000256" key="4">
    <source>
        <dbReference type="ARBA" id="ARBA00023136"/>
    </source>
</evidence>
<dbReference type="InterPro" id="IPR051784">
    <property type="entry name" value="Nod_factor_ABC_transporter"/>
</dbReference>
<dbReference type="PIRSF" id="PIRSF006648">
    <property type="entry name" value="DrrB"/>
    <property type="match status" value="1"/>
</dbReference>
<dbReference type="PANTHER" id="PTHR43229:SF3">
    <property type="entry name" value="ABC-TYPE MULTIDRUG TRANSPORT SYSTEM, PERMEASE COMPONENT"/>
    <property type="match status" value="1"/>
</dbReference>
<comment type="similarity">
    <text evidence="5">Belongs to the ABC-2 integral membrane protein family.</text>
</comment>
<evidence type="ECO:0000313" key="7">
    <source>
        <dbReference type="EMBL" id="MET4562385.1"/>
    </source>
</evidence>
<keyword evidence="5" id="KW-0813">Transport</keyword>
<gene>
    <name evidence="7" type="ORF">ABIA69_003575</name>
</gene>
<evidence type="ECO:0000256" key="2">
    <source>
        <dbReference type="ARBA" id="ARBA00022692"/>
    </source>
</evidence>
<feature type="domain" description="ABC transmembrane type-2" evidence="6">
    <location>
        <begin position="19"/>
        <end position="238"/>
    </location>
</feature>
<feature type="transmembrane region" description="Helical" evidence="5">
    <location>
        <begin position="51"/>
        <end position="73"/>
    </location>
</feature>
<feature type="transmembrane region" description="Helical" evidence="5">
    <location>
        <begin position="94"/>
        <end position="122"/>
    </location>
</feature>
<evidence type="ECO:0000256" key="1">
    <source>
        <dbReference type="ARBA" id="ARBA00004141"/>
    </source>
</evidence>
<feature type="transmembrane region" description="Helical" evidence="5">
    <location>
        <begin position="128"/>
        <end position="149"/>
    </location>
</feature>
<dbReference type="PRINTS" id="PR00164">
    <property type="entry name" value="ABC2TRNSPORT"/>
</dbReference>
<keyword evidence="4 5" id="KW-0472">Membrane</keyword>
<dbReference type="RefSeq" id="WP_354472474.1">
    <property type="nucleotide sequence ID" value="NZ_JBEPSB010000020.1"/>
</dbReference>
<keyword evidence="3 5" id="KW-1133">Transmembrane helix</keyword>
<feature type="transmembrane region" description="Helical" evidence="5">
    <location>
        <begin position="161"/>
        <end position="179"/>
    </location>
</feature>
<dbReference type="InterPro" id="IPR000412">
    <property type="entry name" value="ABC_2_transport"/>
</dbReference>
<evidence type="ECO:0000256" key="5">
    <source>
        <dbReference type="RuleBase" id="RU361157"/>
    </source>
</evidence>
<dbReference type="PANTHER" id="PTHR43229">
    <property type="entry name" value="NODULATION PROTEIN J"/>
    <property type="match status" value="1"/>
</dbReference>
<keyword evidence="2 5" id="KW-0812">Transmembrane</keyword>
<sequence>MKAAIFATRNHKEIVRDPLTLLFGIAFPVLMMVLFSVMQKNMPFALYEIETLTPGVIVFSFSFLTLFSGMLLGKDKSTSFLMRIFASPMTAADYVIGYVLPLLPIAVLQISVCILAALFLGLSLDLSVLFMGIVLIVISLLYIGLGLLLGTIFTDKQVGGIFAIFVTVTTWLSGTWFQLDMIGGAFQSIAQLLPFFHAADAARAVLSGHYEDVLLSLAIVVGYTALTFIIAISVFKGKMQE</sequence>
<dbReference type="InterPro" id="IPR013525">
    <property type="entry name" value="ABC2_TM"/>
</dbReference>
<feature type="transmembrane region" description="Helical" evidence="5">
    <location>
        <begin position="213"/>
        <end position="235"/>
    </location>
</feature>
<dbReference type="PROSITE" id="PS51012">
    <property type="entry name" value="ABC_TM2"/>
    <property type="match status" value="1"/>
</dbReference>
<dbReference type="Pfam" id="PF01061">
    <property type="entry name" value="ABC2_membrane"/>
    <property type="match status" value="1"/>
</dbReference>
<name>A0ABV2PN55_9BACI</name>
<organism evidence="7 8">
    <name type="scientific">Lysinibacillus parviboronicapiens</name>
    <dbReference type="NCBI Taxonomy" id="436516"/>
    <lineage>
        <taxon>Bacteria</taxon>
        <taxon>Bacillati</taxon>
        <taxon>Bacillota</taxon>
        <taxon>Bacilli</taxon>
        <taxon>Bacillales</taxon>
        <taxon>Bacillaceae</taxon>
        <taxon>Lysinibacillus</taxon>
    </lineage>
</organism>
<accession>A0ABV2PN55</accession>
<dbReference type="EMBL" id="JBEPSB010000020">
    <property type="protein sequence ID" value="MET4562385.1"/>
    <property type="molecule type" value="Genomic_DNA"/>
</dbReference>
<protein>
    <recommendedName>
        <fullName evidence="5">Transport permease protein</fullName>
    </recommendedName>
</protein>
<feature type="transmembrane region" description="Helical" evidence="5">
    <location>
        <begin position="21"/>
        <end position="39"/>
    </location>
</feature>